<evidence type="ECO:0000313" key="4">
    <source>
        <dbReference type="Proteomes" id="UP000198752"/>
    </source>
</evidence>
<dbReference type="AlphaFoldDB" id="A0A1I2UYX6"/>
<evidence type="ECO:0008006" key="5">
    <source>
        <dbReference type="Google" id="ProtNLM"/>
    </source>
</evidence>
<gene>
    <name evidence="3" type="ORF">SAMN02982927_02888</name>
</gene>
<protein>
    <recommendedName>
        <fullName evidence="5">Ribosomal protein L14E/L6E/L27E</fullName>
    </recommendedName>
</protein>
<sequence>MGSDQAPLPVPGQLVRVLKGKESGSYFVIVRLIDHRFVEIADGDKRKFDNAKKKNISHLELQSYISVEVQKSLRDIGRVTNGKLRFAIAHYLDGEISNKRKGESADG</sequence>
<dbReference type="InterPro" id="IPR041985">
    <property type="entry name" value="Ribosomal_eL14_KOW"/>
</dbReference>
<dbReference type="OrthoDB" id="5244at2"/>
<dbReference type="GO" id="GO:1990904">
    <property type="term" value="C:ribonucleoprotein complex"/>
    <property type="evidence" value="ECO:0007669"/>
    <property type="project" value="UniProtKB-KW"/>
</dbReference>
<name>A0A1I2UYX6_9BACL</name>
<accession>A0A1I2UYX6</accession>
<keyword evidence="1" id="KW-0689">Ribosomal protein</keyword>
<dbReference type="EMBL" id="FOOY01000023">
    <property type="protein sequence ID" value="SFG82123.1"/>
    <property type="molecule type" value="Genomic_DNA"/>
</dbReference>
<proteinExistence type="predicted"/>
<keyword evidence="2" id="KW-0687">Ribonucleoprotein</keyword>
<dbReference type="STRING" id="269670.SAMN02982927_02888"/>
<dbReference type="Proteomes" id="UP000198752">
    <property type="component" value="Unassembled WGS sequence"/>
</dbReference>
<reference evidence="4" key="1">
    <citation type="submission" date="2016-10" db="EMBL/GenBank/DDBJ databases">
        <authorList>
            <person name="Varghese N."/>
            <person name="Submissions S."/>
        </authorList>
    </citation>
    <scope>NUCLEOTIDE SEQUENCE [LARGE SCALE GENOMIC DNA]</scope>
    <source>
        <strain evidence="4">ATCC 700379</strain>
    </source>
</reference>
<evidence type="ECO:0000313" key="3">
    <source>
        <dbReference type="EMBL" id="SFG82123.1"/>
    </source>
</evidence>
<dbReference type="CDD" id="cd06088">
    <property type="entry name" value="KOW_RPL14"/>
    <property type="match status" value="1"/>
</dbReference>
<dbReference type="GO" id="GO:0005840">
    <property type="term" value="C:ribosome"/>
    <property type="evidence" value="ECO:0007669"/>
    <property type="project" value="UniProtKB-KW"/>
</dbReference>
<dbReference type="InterPro" id="IPR008991">
    <property type="entry name" value="Translation_prot_SH3-like_sf"/>
</dbReference>
<organism evidence="3 4">
    <name type="scientific">Sporolactobacillus nakayamae</name>
    <dbReference type="NCBI Taxonomy" id="269670"/>
    <lineage>
        <taxon>Bacteria</taxon>
        <taxon>Bacillati</taxon>
        <taxon>Bacillota</taxon>
        <taxon>Bacilli</taxon>
        <taxon>Bacillales</taxon>
        <taxon>Sporolactobacillaceae</taxon>
        <taxon>Sporolactobacillus</taxon>
    </lineage>
</organism>
<evidence type="ECO:0000256" key="1">
    <source>
        <dbReference type="ARBA" id="ARBA00022980"/>
    </source>
</evidence>
<dbReference type="Gene3D" id="2.30.30.30">
    <property type="match status" value="1"/>
</dbReference>
<dbReference type="InterPro" id="IPR014722">
    <property type="entry name" value="Rib_uL2_dom2"/>
</dbReference>
<evidence type="ECO:0000256" key="2">
    <source>
        <dbReference type="ARBA" id="ARBA00023274"/>
    </source>
</evidence>
<dbReference type="RefSeq" id="WP_093674151.1">
    <property type="nucleotide sequence ID" value="NZ_FOOY01000023.1"/>
</dbReference>
<dbReference type="SUPFAM" id="SSF50104">
    <property type="entry name" value="Translation proteins SH3-like domain"/>
    <property type="match status" value="1"/>
</dbReference>
<keyword evidence="4" id="KW-1185">Reference proteome</keyword>